<comment type="caution">
    <text evidence="2">The sequence shown here is derived from an EMBL/GenBank/DDBJ whole genome shotgun (WGS) entry which is preliminary data.</text>
</comment>
<reference evidence="2" key="1">
    <citation type="submission" date="2018-11" db="EMBL/GenBank/DDBJ databases">
        <authorList>
            <consortium name="Pathogen Informatics"/>
        </authorList>
    </citation>
    <scope>NUCLEOTIDE SEQUENCE</scope>
</reference>
<evidence type="ECO:0000313" key="2">
    <source>
        <dbReference type="EMBL" id="VEL20143.1"/>
    </source>
</evidence>
<name>A0A3S5AMB0_9PLAT</name>
<dbReference type="AlphaFoldDB" id="A0A3S5AMB0"/>
<feature type="compositionally biased region" description="Polar residues" evidence="1">
    <location>
        <begin position="57"/>
        <end position="66"/>
    </location>
</feature>
<feature type="non-terminal residue" evidence="2">
    <location>
        <position position="1"/>
    </location>
</feature>
<dbReference type="OrthoDB" id="6272485at2759"/>
<gene>
    <name evidence="2" type="ORF">PXEA_LOCUS13583</name>
</gene>
<evidence type="ECO:0000256" key="1">
    <source>
        <dbReference type="SAM" id="MobiDB-lite"/>
    </source>
</evidence>
<sequence length="294" mass="32542">MQADINEHYNDEDTVGGQHGEAAGGIAESRGHNGIGSLVAGKAGGRTGLAPDRSSHCRQGSYSNDSFELDNGGRGGAGSQFDYGNRTGAGVESNAPIRPIDFVSSVPGLAPGTSAAAMLSEYADQQQHINFDRQQRMRDEFCVNLYKFISVLEETWDTLLGAFHLSEAEFLPEKTEDEGDFLNSLRPDPSGELSCKLRRLLSEWGQGLSILLEHETYFKVLLRLDEPRPINTGPLEEVDYWRLRNKTLTAISDALHSRDSQRAIKAWRLLNPEGHQYTRYLDVKALMLEAKDNT</sequence>
<organism evidence="2 3">
    <name type="scientific">Protopolystoma xenopodis</name>
    <dbReference type="NCBI Taxonomy" id="117903"/>
    <lineage>
        <taxon>Eukaryota</taxon>
        <taxon>Metazoa</taxon>
        <taxon>Spiralia</taxon>
        <taxon>Lophotrochozoa</taxon>
        <taxon>Platyhelminthes</taxon>
        <taxon>Monogenea</taxon>
        <taxon>Polyopisthocotylea</taxon>
        <taxon>Polystomatidea</taxon>
        <taxon>Polystomatidae</taxon>
        <taxon>Protopolystoma</taxon>
    </lineage>
</organism>
<protein>
    <submittedName>
        <fullName evidence="2">Uncharacterized protein</fullName>
    </submittedName>
</protein>
<accession>A0A3S5AMB0</accession>
<proteinExistence type="predicted"/>
<evidence type="ECO:0000313" key="3">
    <source>
        <dbReference type="Proteomes" id="UP000784294"/>
    </source>
</evidence>
<keyword evidence="3" id="KW-1185">Reference proteome</keyword>
<dbReference type="EMBL" id="CAAALY010044947">
    <property type="protein sequence ID" value="VEL20143.1"/>
    <property type="molecule type" value="Genomic_DNA"/>
</dbReference>
<dbReference type="Proteomes" id="UP000784294">
    <property type="component" value="Unassembled WGS sequence"/>
</dbReference>
<feature type="region of interest" description="Disordered" evidence="1">
    <location>
        <begin position="1"/>
        <end position="94"/>
    </location>
</feature>
<feature type="compositionally biased region" description="Basic and acidic residues" evidence="1">
    <location>
        <begin position="1"/>
        <end position="11"/>
    </location>
</feature>